<evidence type="ECO:0000313" key="2">
    <source>
        <dbReference type="Proteomes" id="UP000298179"/>
    </source>
</evidence>
<keyword evidence="2" id="KW-1185">Reference proteome</keyword>
<dbReference type="EMBL" id="SOZD01000004">
    <property type="protein sequence ID" value="TFF21771.1"/>
    <property type="molecule type" value="Genomic_DNA"/>
</dbReference>
<reference evidence="1 2" key="1">
    <citation type="submission" date="2019-03" db="EMBL/GenBank/DDBJ databases">
        <title>Jiella endophytica sp. nov., a novel endophytic bacterium isolated from root of Ficus microcarpa Linn. f.</title>
        <authorList>
            <person name="Tuo L."/>
        </authorList>
    </citation>
    <scope>NUCLEOTIDE SEQUENCE [LARGE SCALE GENOMIC DNA]</scope>
    <source>
        <strain evidence="1 2">CBS5Q-3</strain>
    </source>
</reference>
<dbReference type="RefSeq" id="WP_134762654.1">
    <property type="nucleotide sequence ID" value="NZ_SOZD01000004.1"/>
</dbReference>
<evidence type="ECO:0000313" key="1">
    <source>
        <dbReference type="EMBL" id="TFF21771.1"/>
    </source>
</evidence>
<gene>
    <name evidence="1" type="ORF">E3C22_13900</name>
</gene>
<accession>A0A4Y8RH05</accession>
<organism evidence="1 2">
    <name type="scientific">Jiella endophytica</name>
    <dbReference type="NCBI Taxonomy" id="2558362"/>
    <lineage>
        <taxon>Bacteria</taxon>
        <taxon>Pseudomonadati</taxon>
        <taxon>Pseudomonadota</taxon>
        <taxon>Alphaproteobacteria</taxon>
        <taxon>Hyphomicrobiales</taxon>
        <taxon>Aurantimonadaceae</taxon>
        <taxon>Jiella</taxon>
    </lineage>
</organism>
<dbReference type="Proteomes" id="UP000298179">
    <property type="component" value="Unassembled WGS sequence"/>
</dbReference>
<protein>
    <submittedName>
        <fullName evidence="1">Uncharacterized protein</fullName>
    </submittedName>
</protein>
<dbReference type="AlphaFoldDB" id="A0A4Y8RH05"/>
<sequence length="137" mass="15223">MTGSVFAYPYLWMVEEAKGIRDAKDRTTCLAIRRDVGGADGTTTHLMLLGITDQLWKGQKAVEVPDTEKRRAGLNPKRPAFVVVSEYNYDVLPHSWHYAPGTKTYGSFSSKFCKDIAEALKALSRQGGLAKVDRTRA</sequence>
<name>A0A4Y8RH05_9HYPH</name>
<proteinExistence type="predicted"/>
<comment type="caution">
    <text evidence="1">The sequence shown here is derived from an EMBL/GenBank/DDBJ whole genome shotgun (WGS) entry which is preliminary data.</text>
</comment>
<dbReference type="OrthoDB" id="7432864at2"/>